<dbReference type="InParanoid" id="K0ZAB4"/>
<dbReference type="RefSeq" id="WP_009138893.1">
    <property type="nucleotide sequence ID" value="NZ_JH815198.1"/>
</dbReference>
<dbReference type="OrthoDB" id="3183382at2"/>
<dbReference type="Proteomes" id="UP000006069">
    <property type="component" value="Unassembled WGS sequence"/>
</dbReference>
<dbReference type="AlphaFoldDB" id="K0ZAB4"/>
<dbReference type="PATRIC" id="fig|742818.3.peg.718"/>
<protein>
    <recommendedName>
        <fullName evidence="3">Prevent-host-death family protein</fullName>
    </recommendedName>
</protein>
<dbReference type="HOGENOM" id="CLU_166037_4_0_11"/>
<name>K0ZAB4_9ACTN</name>
<evidence type="ECO:0000313" key="1">
    <source>
        <dbReference type="EMBL" id="EJZ84355.1"/>
    </source>
</evidence>
<reference evidence="1 2" key="1">
    <citation type="submission" date="2012-08" db="EMBL/GenBank/DDBJ databases">
        <title>The Genome Sequence of Slackia piriformis YIT 12062.</title>
        <authorList>
            <consortium name="The Broad Institute Genome Sequencing Platform"/>
            <person name="Earl A."/>
            <person name="Ward D."/>
            <person name="Feldgarden M."/>
            <person name="Gevers D."/>
            <person name="Morotomi M."/>
            <person name="Walker B."/>
            <person name="Young S.K."/>
            <person name="Zeng Q."/>
            <person name="Gargeya S."/>
            <person name="Fitzgerald M."/>
            <person name="Haas B."/>
            <person name="Abouelleil A."/>
            <person name="Alvarado L."/>
            <person name="Arachchi H.M."/>
            <person name="Berlin A.M."/>
            <person name="Chapman S.B."/>
            <person name="Goldberg J."/>
            <person name="Griggs A."/>
            <person name="Gujja S."/>
            <person name="Hansen M."/>
            <person name="Howarth C."/>
            <person name="Imamovic A."/>
            <person name="Larimer J."/>
            <person name="McCowen C."/>
            <person name="Montmayeur A."/>
            <person name="Murphy C."/>
            <person name="Neiman D."/>
            <person name="Pearson M."/>
            <person name="Priest M."/>
            <person name="Roberts A."/>
            <person name="Saif S."/>
            <person name="Shea T."/>
            <person name="Sisk P."/>
            <person name="Sykes S."/>
            <person name="Wortman J."/>
            <person name="Nusbaum C."/>
            <person name="Birren B."/>
        </authorList>
    </citation>
    <scope>NUCLEOTIDE SEQUENCE [LARGE SCALE GENOMIC DNA]</scope>
    <source>
        <strain evidence="1 2">YIT 12062</strain>
    </source>
</reference>
<organism evidence="1 2">
    <name type="scientific">Slackia piriformis YIT 12062</name>
    <dbReference type="NCBI Taxonomy" id="742818"/>
    <lineage>
        <taxon>Bacteria</taxon>
        <taxon>Bacillati</taxon>
        <taxon>Actinomycetota</taxon>
        <taxon>Coriobacteriia</taxon>
        <taxon>Eggerthellales</taxon>
        <taxon>Eggerthellaceae</taxon>
        <taxon>Slackia</taxon>
    </lineage>
</organism>
<keyword evidence="2" id="KW-1185">Reference proteome</keyword>
<accession>K0ZAB4</accession>
<sequence length="89" mass="9541">MPICVPIRDMKDAAAFAEPGHAAQAPAIVTKNGKETLVSMSSEIHEGLRPEAARAQLYAIVDKGISDIESGCSRDAKTLTADVRKQYDL</sequence>
<evidence type="ECO:0000313" key="2">
    <source>
        <dbReference type="Proteomes" id="UP000006069"/>
    </source>
</evidence>
<gene>
    <name evidence="1" type="ORF">HMPREF9451_00665</name>
</gene>
<dbReference type="eggNOG" id="COG2161">
    <property type="taxonomic scope" value="Bacteria"/>
</dbReference>
<proteinExistence type="predicted"/>
<evidence type="ECO:0008006" key="3">
    <source>
        <dbReference type="Google" id="ProtNLM"/>
    </source>
</evidence>
<dbReference type="EMBL" id="ADMD01000002">
    <property type="protein sequence ID" value="EJZ84355.1"/>
    <property type="molecule type" value="Genomic_DNA"/>
</dbReference>
<comment type="caution">
    <text evidence="1">The sequence shown here is derived from an EMBL/GenBank/DDBJ whole genome shotgun (WGS) entry which is preliminary data.</text>
</comment>